<name>A0A2S9XY30_9BACT</name>
<organism evidence="3 4">
    <name type="scientific">Enhygromyxa salina</name>
    <dbReference type="NCBI Taxonomy" id="215803"/>
    <lineage>
        <taxon>Bacteria</taxon>
        <taxon>Pseudomonadati</taxon>
        <taxon>Myxococcota</taxon>
        <taxon>Polyangia</taxon>
        <taxon>Nannocystales</taxon>
        <taxon>Nannocystaceae</taxon>
        <taxon>Enhygromyxa</taxon>
    </lineage>
</organism>
<evidence type="ECO:0000256" key="1">
    <source>
        <dbReference type="SAM" id="Coils"/>
    </source>
</evidence>
<keyword evidence="2" id="KW-0812">Transmembrane</keyword>
<evidence type="ECO:0000313" key="4">
    <source>
        <dbReference type="Proteomes" id="UP000237968"/>
    </source>
</evidence>
<keyword evidence="2" id="KW-0472">Membrane</keyword>
<keyword evidence="4" id="KW-1185">Reference proteome</keyword>
<feature type="transmembrane region" description="Helical" evidence="2">
    <location>
        <begin position="323"/>
        <end position="344"/>
    </location>
</feature>
<evidence type="ECO:0000256" key="2">
    <source>
        <dbReference type="SAM" id="Phobius"/>
    </source>
</evidence>
<protein>
    <submittedName>
        <fullName evidence="3">Uncharacterized protein</fullName>
    </submittedName>
</protein>
<proteinExistence type="predicted"/>
<dbReference type="AlphaFoldDB" id="A0A2S9XY30"/>
<reference evidence="3 4" key="1">
    <citation type="submission" date="2018-03" db="EMBL/GenBank/DDBJ databases">
        <title>Draft Genome Sequences of the Obligatory Marine Myxobacteria Enhygromyxa salina SWB005.</title>
        <authorList>
            <person name="Poehlein A."/>
            <person name="Moghaddam J.A."/>
            <person name="Harms H."/>
            <person name="Alanjari M."/>
            <person name="Koenig G.M."/>
            <person name="Daniel R."/>
            <person name="Schaeberle T.F."/>
        </authorList>
    </citation>
    <scope>NUCLEOTIDE SEQUENCE [LARGE SCALE GENOMIC DNA]</scope>
    <source>
        <strain evidence="3 4">SWB005</strain>
    </source>
</reference>
<dbReference type="Proteomes" id="UP000237968">
    <property type="component" value="Unassembled WGS sequence"/>
</dbReference>
<gene>
    <name evidence="3" type="ORF">ENSA5_31670</name>
</gene>
<keyword evidence="2" id="KW-1133">Transmembrane helix</keyword>
<evidence type="ECO:0000313" key="3">
    <source>
        <dbReference type="EMBL" id="PRP97660.1"/>
    </source>
</evidence>
<accession>A0A2S9XY30</accession>
<dbReference type="EMBL" id="PVNK01000149">
    <property type="protein sequence ID" value="PRP97660.1"/>
    <property type="molecule type" value="Genomic_DNA"/>
</dbReference>
<sequence>MNTDGPDCQPPKGVLAGVARGVPSCPLTAGAHTRSHNTMKVSRQPDKTIFDAVWSAIAQSGSAPDEWSVRSTSFFGTSQEIRRDAAPTSVLSWETVTLAYEKTGSTIKLSRNPNVALDDLAAFPNRKPLPQQPANANTNHLNYKQWTKDRDVANKNNKILEQHLPLLDSVYSNLAAALSHASTSPDTVVSDMVSRRDAQLARFELHIEELTKTSVRRREQLENEYQERKTALGTAAAQELAADKDALRAEFDEYKAELEANTSEIRNKLADRKAAVTAREEAADLNDNRSARRNLRNAMMDIINEREESFSLTDETQGKRTPVLWASGLTMASLFATLVVIILFSDVGPQDLLARSITQVVLSAGFLGTLLFFLRFTQNWAKQHADEEFYLKRLKLDLERANWLVEMSLEYAQERNEPIPAETFASLSRGLFQVASTPETLHPYEALLGSASEANVTIPHVDLKLKRRGLRNLQKQAEKLDAD</sequence>
<comment type="caution">
    <text evidence="3">The sequence shown here is derived from an EMBL/GenBank/DDBJ whole genome shotgun (WGS) entry which is preliminary data.</text>
</comment>
<keyword evidence="1" id="KW-0175">Coiled coil</keyword>
<feature type="coiled-coil region" evidence="1">
    <location>
        <begin position="237"/>
        <end position="264"/>
    </location>
</feature>
<feature type="transmembrane region" description="Helical" evidence="2">
    <location>
        <begin position="356"/>
        <end position="374"/>
    </location>
</feature>